<accession>A0A9N9MYL8</accession>
<dbReference type="PANTHER" id="PTHR13428:SF12">
    <property type="entry name" value="INNER NUCLEAR MEMBRANE PROTEIN MAN1"/>
    <property type="match status" value="1"/>
</dbReference>
<gene>
    <name evidence="1" type="ORF">CEUTPL_LOCUS10644</name>
</gene>
<dbReference type="SUPFAM" id="SSF54928">
    <property type="entry name" value="RNA-binding domain, RBD"/>
    <property type="match status" value="1"/>
</dbReference>
<dbReference type="GO" id="GO:0031490">
    <property type="term" value="F:chromatin DNA binding"/>
    <property type="evidence" value="ECO:0007669"/>
    <property type="project" value="TreeGrafter"/>
</dbReference>
<evidence type="ECO:0000313" key="2">
    <source>
        <dbReference type="Proteomes" id="UP001152799"/>
    </source>
</evidence>
<dbReference type="GO" id="GO:0006998">
    <property type="term" value="P:nuclear envelope organization"/>
    <property type="evidence" value="ECO:0007669"/>
    <property type="project" value="TreeGrafter"/>
</dbReference>
<name>A0A9N9MYL8_9CUCU</name>
<dbReference type="PANTHER" id="PTHR13428">
    <property type="entry name" value="INNER NUCLEAR MEMBRANE PROTEIN MAN1 LEM DOMAIN CONTAINING PROTEIN"/>
    <property type="match status" value="1"/>
</dbReference>
<sequence>MILVKKPLISKPQKTRQTDQCTRYGVSNRTVVTQSSPRKGIWQGQAFDTDPGSANSVAYSPTPCLKVRGMLQEEGSGLGGPAAREAVLAKVAHLCHILHCEAEVIAGVVYLKCATEDDAAVAFKNLHGWWYSGQLVTVKYLRLERYHQRYPDAPSGPPYLRSNNPIINND</sequence>
<dbReference type="Gene3D" id="3.30.70.330">
    <property type="match status" value="1"/>
</dbReference>
<dbReference type="InterPro" id="IPR052277">
    <property type="entry name" value="INM_ESCRT-Associated"/>
</dbReference>
<keyword evidence="2" id="KW-1185">Reference proteome</keyword>
<dbReference type="EMBL" id="OU892282">
    <property type="protein sequence ID" value="CAG9770187.1"/>
    <property type="molecule type" value="Genomic_DNA"/>
</dbReference>
<dbReference type="InterPro" id="IPR012677">
    <property type="entry name" value="Nucleotide-bd_a/b_plait_sf"/>
</dbReference>
<protein>
    <submittedName>
        <fullName evidence="1">Uncharacterized protein</fullName>
    </submittedName>
</protein>
<evidence type="ECO:0000313" key="1">
    <source>
        <dbReference type="EMBL" id="CAG9770187.1"/>
    </source>
</evidence>
<dbReference type="Proteomes" id="UP001152799">
    <property type="component" value="Chromosome 6"/>
</dbReference>
<dbReference type="AlphaFoldDB" id="A0A9N9MYL8"/>
<dbReference type="GO" id="GO:0030514">
    <property type="term" value="P:negative regulation of BMP signaling pathway"/>
    <property type="evidence" value="ECO:0007669"/>
    <property type="project" value="TreeGrafter"/>
</dbReference>
<reference evidence="1" key="1">
    <citation type="submission" date="2022-01" db="EMBL/GenBank/DDBJ databases">
        <authorList>
            <person name="King R."/>
        </authorList>
    </citation>
    <scope>NUCLEOTIDE SEQUENCE</scope>
</reference>
<dbReference type="OrthoDB" id="118234at2759"/>
<proteinExistence type="predicted"/>
<dbReference type="InterPro" id="IPR035979">
    <property type="entry name" value="RBD_domain_sf"/>
</dbReference>
<organism evidence="1 2">
    <name type="scientific">Ceutorhynchus assimilis</name>
    <name type="common">cabbage seed weevil</name>
    <dbReference type="NCBI Taxonomy" id="467358"/>
    <lineage>
        <taxon>Eukaryota</taxon>
        <taxon>Metazoa</taxon>
        <taxon>Ecdysozoa</taxon>
        <taxon>Arthropoda</taxon>
        <taxon>Hexapoda</taxon>
        <taxon>Insecta</taxon>
        <taxon>Pterygota</taxon>
        <taxon>Neoptera</taxon>
        <taxon>Endopterygota</taxon>
        <taxon>Coleoptera</taxon>
        <taxon>Polyphaga</taxon>
        <taxon>Cucujiformia</taxon>
        <taxon>Curculionidae</taxon>
        <taxon>Ceutorhynchinae</taxon>
        <taxon>Ceutorhynchus</taxon>
    </lineage>
</organism>